<dbReference type="AlphaFoldDB" id="A0AAV9USH7"/>
<feature type="compositionally biased region" description="Polar residues" evidence="1">
    <location>
        <begin position="1"/>
        <end position="21"/>
    </location>
</feature>
<protein>
    <submittedName>
        <fullName evidence="2">Uncharacterized protein</fullName>
    </submittedName>
</protein>
<gene>
    <name evidence="2" type="ORF">TWF730_009661</name>
</gene>
<sequence length="79" mass="8812">MHRSNPSRQSMLDFQASNIGSESDVAMQNGVDARPQEYPLNTKKQIIQPAFPPASETLVSVLDVSKPPTCRLLRSLWTE</sequence>
<proteinExistence type="predicted"/>
<dbReference type="EMBL" id="JAVHNS010000007">
    <property type="protein sequence ID" value="KAK6348897.1"/>
    <property type="molecule type" value="Genomic_DNA"/>
</dbReference>
<name>A0AAV9USH7_9PEZI</name>
<evidence type="ECO:0000313" key="3">
    <source>
        <dbReference type="Proteomes" id="UP001373714"/>
    </source>
</evidence>
<evidence type="ECO:0000313" key="2">
    <source>
        <dbReference type="EMBL" id="KAK6348897.1"/>
    </source>
</evidence>
<organism evidence="2 3">
    <name type="scientific">Orbilia blumenaviensis</name>
    <dbReference type="NCBI Taxonomy" id="1796055"/>
    <lineage>
        <taxon>Eukaryota</taxon>
        <taxon>Fungi</taxon>
        <taxon>Dikarya</taxon>
        <taxon>Ascomycota</taxon>
        <taxon>Pezizomycotina</taxon>
        <taxon>Orbiliomycetes</taxon>
        <taxon>Orbiliales</taxon>
        <taxon>Orbiliaceae</taxon>
        <taxon>Orbilia</taxon>
    </lineage>
</organism>
<evidence type="ECO:0000256" key="1">
    <source>
        <dbReference type="SAM" id="MobiDB-lite"/>
    </source>
</evidence>
<feature type="region of interest" description="Disordered" evidence="1">
    <location>
        <begin position="1"/>
        <end position="34"/>
    </location>
</feature>
<reference evidence="2 3" key="1">
    <citation type="submission" date="2019-10" db="EMBL/GenBank/DDBJ databases">
        <authorList>
            <person name="Palmer J.M."/>
        </authorList>
    </citation>
    <scope>NUCLEOTIDE SEQUENCE [LARGE SCALE GENOMIC DNA]</scope>
    <source>
        <strain evidence="2 3">TWF730</strain>
    </source>
</reference>
<comment type="caution">
    <text evidence="2">The sequence shown here is derived from an EMBL/GenBank/DDBJ whole genome shotgun (WGS) entry which is preliminary data.</text>
</comment>
<accession>A0AAV9USH7</accession>
<dbReference type="Proteomes" id="UP001373714">
    <property type="component" value="Unassembled WGS sequence"/>
</dbReference>
<keyword evidence="3" id="KW-1185">Reference proteome</keyword>